<feature type="compositionally biased region" description="Pro residues" evidence="1">
    <location>
        <begin position="74"/>
        <end position="92"/>
    </location>
</feature>
<keyword evidence="2" id="KW-1133">Transmembrane helix</keyword>
<keyword evidence="2" id="KW-0812">Transmembrane</keyword>
<dbReference type="OrthoDB" id="9908720at2"/>
<dbReference type="STRING" id="765420.OSCT_0833"/>
<feature type="transmembrane region" description="Helical" evidence="2">
    <location>
        <begin position="17"/>
        <end position="38"/>
    </location>
</feature>
<evidence type="ECO:0000256" key="1">
    <source>
        <dbReference type="SAM" id="MobiDB-lite"/>
    </source>
</evidence>
<dbReference type="HOGENOM" id="CLU_2207393_0_0_0"/>
<reference evidence="3 4" key="1">
    <citation type="journal article" date="2011" name="J. Bacteriol.">
        <title>Draft genome sequence of the anoxygenic filamentous phototrophic bacterium Oscillochloris trichoides subsp. DG-6.</title>
        <authorList>
            <person name="Kuznetsov B.B."/>
            <person name="Ivanovsky R.N."/>
            <person name="Keppen O.I."/>
            <person name="Sukhacheva M.V."/>
            <person name="Bumazhkin B.K."/>
            <person name="Patutina E.O."/>
            <person name="Beletsky A.V."/>
            <person name="Mardanov A.V."/>
            <person name="Baslerov R.V."/>
            <person name="Panteleeva A.N."/>
            <person name="Kolganova T.V."/>
            <person name="Ravin N.V."/>
            <person name="Skryabin K.G."/>
        </authorList>
    </citation>
    <scope>NUCLEOTIDE SEQUENCE [LARGE SCALE GENOMIC DNA]</scope>
    <source>
        <strain evidence="3 4">DG-6</strain>
    </source>
</reference>
<accession>E1IBY2</accession>
<proteinExistence type="predicted"/>
<comment type="caution">
    <text evidence="3">The sequence shown here is derived from an EMBL/GenBank/DDBJ whole genome shotgun (WGS) entry which is preliminary data.</text>
</comment>
<keyword evidence="4" id="KW-1185">Reference proteome</keyword>
<protein>
    <submittedName>
        <fullName evidence="3">Uncharacterized protein</fullName>
    </submittedName>
</protein>
<keyword evidence="2" id="KW-0472">Membrane</keyword>
<gene>
    <name evidence="3" type="ORF">OSCT_0833</name>
</gene>
<evidence type="ECO:0000256" key="2">
    <source>
        <dbReference type="SAM" id="Phobius"/>
    </source>
</evidence>
<evidence type="ECO:0000313" key="4">
    <source>
        <dbReference type="Proteomes" id="UP000054010"/>
    </source>
</evidence>
<dbReference type="EMBL" id="ADVR01000017">
    <property type="protein sequence ID" value="EFO81310.1"/>
    <property type="molecule type" value="Genomic_DNA"/>
</dbReference>
<dbReference type="AlphaFoldDB" id="E1IBY2"/>
<sequence>MQITTQLAWLGEGIDRWLPTVAFIGLLATLAVLIGFAISDWRAHRQRKPRTGYRYRRSAYDRFASGVSYQRQRTPPPPAEPAAPPPARPAPPAQDDADDLLRQLLDM</sequence>
<evidence type="ECO:0000313" key="3">
    <source>
        <dbReference type="EMBL" id="EFO81310.1"/>
    </source>
</evidence>
<dbReference type="Proteomes" id="UP000054010">
    <property type="component" value="Unassembled WGS sequence"/>
</dbReference>
<organism evidence="3 4">
    <name type="scientific">Oscillochloris trichoides DG-6</name>
    <dbReference type="NCBI Taxonomy" id="765420"/>
    <lineage>
        <taxon>Bacteria</taxon>
        <taxon>Bacillati</taxon>
        <taxon>Chloroflexota</taxon>
        <taxon>Chloroflexia</taxon>
        <taxon>Chloroflexales</taxon>
        <taxon>Chloroflexineae</taxon>
        <taxon>Oscillochloridaceae</taxon>
        <taxon>Oscillochloris</taxon>
    </lineage>
</organism>
<feature type="region of interest" description="Disordered" evidence="1">
    <location>
        <begin position="66"/>
        <end position="107"/>
    </location>
</feature>
<name>E1IBY2_9CHLR</name>